<dbReference type="SUPFAM" id="SSF52343">
    <property type="entry name" value="Ferredoxin reductase-like, C-terminal NADP-linked domain"/>
    <property type="match status" value="1"/>
</dbReference>
<name>A0A132BAZ0_MOLSC</name>
<keyword evidence="2" id="KW-1185">Reference proteome</keyword>
<dbReference type="InterPro" id="IPR039261">
    <property type="entry name" value="FNR_nucleotide-bd"/>
</dbReference>
<dbReference type="KEGG" id="psco:LY89DRAFT_675728"/>
<dbReference type="InParanoid" id="A0A132BAZ0"/>
<evidence type="ECO:0000313" key="1">
    <source>
        <dbReference type="EMBL" id="KUJ09556.1"/>
    </source>
</evidence>
<dbReference type="EMBL" id="KQ947431">
    <property type="protein sequence ID" value="KUJ09556.1"/>
    <property type="molecule type" value="Genomic_DNA"/>
</dbReference>
<proteinExistence type="predicted"/>
<dbReference type="Gene3D" id="3.40.50.80">
    <property type="entry name" value="Nucleotide-binding domain of ferredoxin-NADP reductase (FNR) module"/>
    <property type="match status" value="1"/>
</dbReference>
<evidence type="ECO:0008006" key="3">
    <source>
        <dbReference type="Google" id="ProtNLM"/>
    </source>
</evidence>
<dbReference type="RefSeq" id="XP_018063911.1">
    <property type="nucleotide sequence ID" value="XM_018213530.1"/>
</dbReference>
<sequence>MRCLRRRTPSAQWTNKLAGFSQDIDNSSSSTNDSSSTLSTLTKGLPVSLRLEGPYFTPADPYRYKTVICIVAGTGVSGALAIAGAFKELERQSLQVTSTPNSEAERKSSVSTSRIWTRCVVIWSVREEHFIQLPELSSAPSSGLDVRVHLTGPGKQRLSVDDALDRILGEGASSTWVYISGPNAFIAAGEMACKKRQERGVEWYGARWDI</sequence>
<dbReference type="GeneID" id="28823256"/>
<dbReference type="OrthoDB" id="10006946at2759"/>
<gene>
    <name evidence="1" type="ORF">LY89DRAFT_675728</name>
</gene>
<reference evidence="1 2" key="1">
    <citation type="submission" date="2015-10" db="EMBL/GenBank/DDBJ databases">
        <title>Full genome of DAOMC 229536 Phialocephala scopiformis, a fungal endophyte of spruce producing the potent anti-insectan compound rugulosin.</title>
        <authorList>
            <consortium name="DOE Joint Genome Institute"/>
            <person name="Walker A.K."/>
            <person name="Frasz S.L."/>
            <person name="Seifert K.A."/>
            <person name="Miller J.D."/>
            <person name="Mondo S.J."/>
            <person name="Labutti K."/>
            <person name="Lipzen A."/>
            <person name="Dockter R."/>
            <person name="Kennedy M."/>
            <person name="Grigoriev I.V."/>
            <person name="Spatafora J.W."/>
        </authorList>
    </citation>
    <scope>NUCLEOTIDE SEQUENCE [LARGE SCALE GENOMIC DNA]</scope>
    <source>
        <strain evidence="1 2">CBS 120377</strain>
    </source>
</reference>
<evidence type="ECO:0000313" key="2">
    <source>
        <dbReference type="Proteomes" id="UP000070700"/>
    </source>
</evidence>
<organism evidence="1 2">
    <name type="scientific">Mollisia scopiformis</name>
    <name type="common">Conifer needle endophyte fungus</name>
    <name type="synonym">Phialocephala scopiformis</name>
    <dbReference type="NCBI Taxonomy" id="149040"/>
    <lineage>
        <taxon>Eukaryota</taxon>
        <taxon>Fungi</taxon>
        <taxon>Dikarya</taxon>
        <taxon>Ascomycota</taxon>
        <taxon>Pezizomycotina</taxon>
        <taxon>Leotiomycetes</taxon>
        <taxon>Helotiales</taxon>
        <taxon>Mollisiaceae</taxon>
        <taxon>Mollisia</taxon>
    </lineage>
</organism>
<dbReference type="Proteomes" id="UP000070700">
    <property type="component" value="Unassembled WGS sequence"/>
</dbReference>
<accession>A0A132BAZ0</accession>
<protein>
    <recommendedName>
        <fullName evidence="3">Ferric reductase NAD binding domain-containing protein</fullName>
    </recommendedName>
</protein>
<dbReference type="AlphaFoldDB" id="A0A132BAZ0"/>